<dbReference type="AlphaFoldDB" id="A0AAU1I2N4"/>
<dbReference type="EMBL" id="CP108140">
    <property type="protein sequence ID" value="WTP89116.1"/>
    <property type="molecule type" value="Genomic_DNA"/>
</dbReference>
<organism evidence="2">
    <name type="scientific">Streptomyces sp. NBC_00180</name>
    <dbReference type="NCBI Taxonomy" id="2903632"/>
    <lineage>
        <taxon>Bacteria</taxon>
        <taxon>Bacillati</taxon>
        <taxon>Actinomycetota</taxon>
        <taxon>Actinomycetes</taxon>
        <taxon>Kitasatosporales</taxon>
        <taxon>Streptomycetaceae</taxon>
        <taxon>Streptomyces</taxon>
    </lineage>
</organism>
<feature type="region of interest" description="Disordered" evidence="1">
    <location>
        <begin position="62"/>
        <end position="95"/>
    </location>
</feature>
<evidence type="ECO:0000313" key="2">
    <source>
        <dbReference type="EMBL" id="WTP89116.1"/>
    </source>
</evidence>
<sequence>MDPVPWRQAVDDPFSILSLGDHLEQSADFSETLVIDFGTPEAGPGIRATWNSEIEGASRDHHVAGVPGASRTPLPAAGSRTSRCPTSPHPWSAAG</sequence>
<evidence type="ECO:0000256" key="1">
    <source>
        <dbReference type="SAM" id="MobiDB-lite"/>
    </source>
</evidence>
<protein>
    <submittedName>
        <fullName evidence="2">Uncharacterized protein</fullName>
    </submittedName>
</protein>
<name>A0AAU1I2N4_9ACTN</name>
<proteinExistence type="predicted"/>
<accession>A0AAU1I2N4</accession>
<gene>
    <name evidence="2" type="ORF">OG477_28860</name>
</gene>
<reference evidence="2" key="1">
    <citation type="submission" date="2022-10" db="EMBL/GenBank/DDBJ databases">
        <title>The complete genomes of actinobacterial strains from the NBC collection.</title>
        <authorList>
            <person name="Joergensen T.S."/>
            <person name="Alvarez Arevalo M."/>
            <person name="Sterndorff E.B."/>
            <person name="Faurdal D."/>
            <person name="Vuksanovic O."/>
            <person name="Mourched A.-S."/>
            <person name="Charusanti P."/>
            <person name="Shaw S."/>
            <person name="Blin K."/>
            <person name="Weber T."/>
        </authorList>
    </citation>
    <scope>NUCLEOTIDE SEQUENCE</scope>
    <source>
        <strain evidence="2">NBC 00180</strain>
    </source>
</reference>